<dbReference type="PANTHER" id="PTHR30528:SF0">
    <property type="entry name" value="CYTOPLASMIC PROTEIN"/>
    <property type="match status" value="1"/>
</dbReference>
<keyword evidence="2" id="KW-1185">Reference proteome</keyword>
<dbReference type="InterPro" id="IPR009351">
    <property type="entry name" value="AlkZ-like"/>
</dbReference>
<dbReference type="RefSeq" id="WP_110450700.1">
    <property type="nucleotide sequence ID" value="NZ_CP029479.1"/>
</dbReference>
<gene>
    <name evidence="1" type="ORF">HYN04_10425</name>
</gene>
<organism evidence="1 2">
    <name type="scientific">Phenylobacterium parvum</name>
    <dbReference type="NCBI Taxonomy" id="2201350"/>
    <lineage>
        <taxon>Bacteria</taxon>
        <taxon>Pseudomonadati</taxon>
        <taxon>Pseudomonadota</taxon>
        <taxon>Alphaproteobacteria</taxon>
        <taxon>Caulobacterales</taxon>
        <taxon>Caulobacteraceae</taxon>
        <taxon>Phenylobacterium</taxon>
    </lineage>
</organism>
<accession>A0A2Z3I3Q1</accession>
<proteinExistence type="predicted"/>
<dbReference type="Proteomes" id="UP000247763">
    <property type="component" value="Chromosome"/>
</dbReference>
<protein>
    <submittedName>
        <fullName evidence="1">Cytoplasmic protein</fullName>
    </submittedName>
</protein>
<reference evidence="2" key="1">
    <citation type="submission" date="2018-05" db="EMBL/GenBank/DDBJ databases">
        <title>Genome sequencing of Phenylobacterium sp. HYN0004.</title>
        <authorList>
            <person name="Yi H."/>
            <person name="Baek C."/>
        </authorList>
    </citation>
    <scope>NUCLEOTIDE SEQUENCE [LARGE SCALE GENOMIC DNA]</scope>
    <source>
        <strain evidence="2">HYN0004</strain>
    </source>
</reference>
<evidence type="ECO:0000313" key="1">
    <source>
        <dbReference type="EMBL" id="AWM78134.1"/>
    </source>
</evidence>
<dbReference type="KEGG" id="phb:HYN04_10425"/>
<evidence type="ECO:0000313" key="2">
    <source>
        <dbReference type="Proteomes" id="UP000247763"/>
    </source>
</evidence>
<dbReference type="EMBL" id="CP029479">
    <property type="protein sequence ID" value="AWM78134.1"/>
    <property type="molecule type" value="Genomic_DNA"/>
</dbReference>
<dbReference type="Pfam" id="PF06224">
    <property type="entry name" value="AlkZ-like"/>
    <property type="match status" value="1"/>
</dbReference>
<dbReference type="OrthoDB" id="9787207at2"/>
<dbReference type="PANTHER" id="PTHR30528">
    <property type="entry name" value="CYTOPLASMIC PROTEIN"/>
    <property type="match status" value="1"/>
</dbReference>
<dbReference type="AlphaFoldDB" id="A0A2Z3I3Q1"/>
<sequence>MKADLSARDARRLALAAQGFSKAPPAAPGRADLLRIVGRLGVVQMDSVNVLARSHYLPFHSRLGAYPREALEDLAWGGRPGLFEYWMHEASLASLEIQPLLRWRMEDAEAGVGVWRGVAAFLRSHGDFIDRVLAEIRDRGPLSSAELGLGAPGAGGWWGWSEGKRALECLFWTGRLTTAARRGAFERVYGLPEQVHPPGVLAAPTPDRGEAQRALLRIAARAQGVATEADLRDYFRMPAADARLRVAELVEAGDLTPVRVEGWRGQAYLSPEAAAPRKVRAEALLSPFDNLIWFRDRAERLFDVRIRLEIYTPAPRRVHGYYVLPFLEGEAITARVDLKADRKGGRLLVQAAHAEPAAGPGTPEALARNLRRMAGWLGLGSVAVAPRGDFAPRLAAEFDRDDAAA</sequence>
<name>A0A2Z3I3Q1_9CAUL</name>